<evidence type="ECO:0000256" key="1">
    <source>
        <dbReference type="ARBA" id="ARBA00022443"/>
    </source>
</evidence>
<dbReference type="Gene3D" id="2.30.30.40">
    <property type="entry name" value="SH3 Domains"/>
    <property type="match status" value="1"/>
</dbReference>
<dbReference type="SMART" id="SM00326">
    <property type="entry name" value="SH3"/>
    <property type="match status" value="1"/>
</dbReference>
<feature type="compositionally biased region" description="Basic and acidic residues" evidence="4">
    <location>
        <begin position="2940"/>
        <end position="2960"/>
    </location>
</feature>
<dbReference type="InterPro" id="IPR036028">
    <property type="entry name" value="SH3-like_dom_sf"/>
</dbReference>
<feature type="region of interest" description="Disordered" evidence="4">
    <location>
        <begin position="3376"/>
        <end position="3460"/>
    </location>
</feature>
<dbReference type="GO" id="GO:0008017">
    <property type="term" value="F:microtubule binding"/>
    <property type="evidence" value="ECO:0007669"/>
    <property type="project" value="InterPro"/>
</dbReference>
<dbReference type="GeneID" id="110990487"/>
<evidence type="ECO:0000313" key="10">
    <source>
        <dbReference type="RefSeq" id="XP_022111212.1"/>
    </source>
</evidence>
<dbReference type="PROSITE" id="PS50002">
    <property type="entry name" value="SH3"/>
    <property type="match status" value="1"/>
</dbReference>
<evidence type="ECO:0000256" key="3">
    <source>
        <dbReference type="SAM" id="Coils"/>
    </source>
</evidence>
<feature type="compositionally biased region" description="Polar residues" evidence="4">
    <location>
        <begin position="3495"/>
        <end position="3507"/>
    </location>
</feature>
<dbReference type="InterPro" id="IPR057884">
    <property type="entry name" value="FN3_RIM-BP1/2/3"/>
</dbReference>
<feature type="region of interest" description="Disordered" evidence="4">
    <location>
        <begin position="1398"/>
        <end position="1418"/>
    </location>
</feature>
<keyword evidence="3" id="KW-0175">Coiled coil</keyword>
<feature type="compositionally biased region" description="Acidic residues" evidence="4">
    <location>
        <begin position="2633"/>
        <end position="2642"/>
    </location>
</feature>
<keyword evidence="7" id="KW-1185">Reference proteome</keyword>
<dbReference type="RefSeq" id="XP_022111210.1">
    <property type="nucleotide sequence ID" value="XM_022255518.1"/>
</dbReference>
<evidence type="ECO:0000259" key="5">
    <source>
        <dbReference type="PROSITE" id="PS50002"/>
    </source>
</evidence>
<dbReference type="InterPro" id="IPR024836">
    <property type="entry name" value="JAKMIP"/>
</dbReference>
<feature type="coiled-coil region" evidence="3">
    <location>
        <begin position="302"/>
        <end position="401"/>
    </location>
</feature>
<feature type="region of interest" description="Disordered" evidence="4">
    <location>
        <begin position="1001"/>
        <end position="1024"/>
    </location>
</feature>
<organism evidence="7 10">
    <name type="scientific">Acanthaster planci</name>
    <name type="common">Crown-of-thorns starfish</name>
    <dbReference type="NCBI Taxonomy" id="133434"/>
    <lineage>
        <taxon>Eukaryota</taxon>
        <taxon>Metazoa</taxon>
        <taxon>Echinodermata</taxon>
        <taxon>Eleutherozoa</taxon>
        <taxon>Asterozoa</taxon>
        <taxon>Asteroidea</taxon>
        <taxon>Valvatacea</taxon>
        <taxon>Valvatida</taxon>
        <taxon>Acanthasteridae</taxon>
        <taxon>Acanthaster</taxon>
    </lineage>
</organism>
<gene>
    <name evidence="8 9 10" type="primary">LOC110990487</name>
</gene>
<feature type="compositionally biased region" description="Low complexity" evidence="4">
    <location>
        <begin position="2744"/>
        <end position="2758"/>
    </location>
</feature>
<feature type="region of interest" description="Disordered" evidence="4">
    <location>
        <begin position="3931"/>
        <end position="3979"/>
    </location>
</feature>
<feature type="compositionally biased region" description="Basic and acidic residues" evidence="4">
    <location>
        <begin position="4320"/>
        <end position="4336"/>
    </location>
</feature>
<feature type="compositionally biased region" description="Basic residues" evidence="4">
    <location>
        <begin position="4301"/>
        <end position="4314"/>
    </location>
</feature>
<feature type="compositionally biased region" description="Pro residues" evidence="4">
    <location>
        <begin position="2585"/>
        <end position="2596"/>
    </location>
</feature>
<feature type="region of interest" description="Disordered" evidence="4">
    <location>
        <begin position="1917"/>
        <end position="1962"/>
    </location>
</feature>
<feature type="compositionally biased region" description="Basic and acidic residues" evidence="4">
    <location>
        <begin position="461"/>
        <end position="471"/>
    </location>
</feature>
<feature type="coiled-coil region" evidence="3">
    <location>
        <begin position="42"/>
        <end position="76"/>
    </location>
</feature>
<feature type="coiled-coil region" evidence="3">
    <location>
        <begin position="1026"/>
        <end position="1112"/>
    </location>
</feature>
<dbReference type="RefSeq" id="XP_022111212.1">
    <property type="nucleotide sequence ID" value="XM_022255520.1"/>
</dbReference>
<dbReference type="Gene3D" id="2.60.40.10">
    <property type="entry name" value="Immunoglobulins"/>
    <property type="match status" value="1"/>
</dbReference>
<feature type="compositionally biased region" description="Basic and acidic residues" evidence="4">
    <location>
        <begin position="2678"/>
        <end position="2689"/>
    </location>
</feature>
<feature type="compositionally biased region" description="Acidic residues" evidence="4">
    <location>
        <begin position="516"/>
        <end position="526"/>
    </location>
</feature>
<evidence type="ECO:0000256" key="2">
    <source>
        <dbReference type="PROSITE-ProRule" id="PRU00192"/>
    </source>
</evidence>
<feature type="region of interest" description="Disordered" evidence="4">
    <location>
        <begin position="3482"/>
        <end position="3507"/>
    </location>
</feature>
<feature type="coiled-coil region" evidence="3">
    <location>
        <begin position="3086"/>
        <end position="3199"/>
    </location>
</feature>
<dbReference type="RefSeq" id="XP_022111211.1">
    <property type="nucleotide sequence ID" value="XM_022255519.1"/>
</dbReference>
<feature type="compositionally biased region" description="Basic and acidic residues" evidence="4">
    <location>
        <begin position="3062"/>
        <end position="3078"/>
    </location>
</feature>
<feature type="compositionally biased region" description="Basic and acidic residues" evidence="4">
    <location>
        <begin position="2776"/>
        <end position="2786"/>
    </location>
</feature>
<dbReference type="InterPro" id="IPR013783">
    <property type="entry name" value="Ig-like_fold"/>
</dbReference>
<feature type="region of interest" description="Disordered" evidence="4">
    <location>
        <begin position="408"/>
        <end position="427"/>
    </location>
</feature>
<dbReference type="InterPro" id="IPR001452">
    <property type="entry name" value="SH3_domain"/>
</dbReference>
<evidence type="ECO:0000313" key="9">
    <source>
        <dbReference type="RefSeq" id="XP_022111211.1"/>
    </source>
</evidence>
<feature type="compositionally biased region" description="Acidic residues" evidence="4">
    <location>
        <begin position="1002"/>
        <end position="1011"/>
    </location>
</feature>
<dbReference type="PANTHER" id="PTHR18935:SF8">
    <property type="entry name" value="GOLGIN SUBFAMILY A MEMBER 4-LIKE ISOFORM X1"/>
    <property type="match status" value="1"/>
</dbReference>
<feature type="region of interest" description="Disordered" evidence="4">
    <location>
        <begin position="4299"/>
        <end position="4360"/>
    </location>
</feature>
<sequence>MSGSKIPKAAPRGGKAMYVPGASPEAQNANLRVVVEELRAHIGHLKKELEAEKGHIKELKREKLAEVKIVRDQEQQKATHSLSELRSKLSHEKQRELAGLRESLTKQHDQEINRLLKQRQELLARTQGEAQRERETHYLKVKQQVWAEAKEEVKRTFEMDKGKLLAEIDELRRGKRRLEEELNDAVAGDRQRAADLRRQWGEHQREMEQLKKDARRDIQRLMEELKSKDRIIWELEKELGHKTGYSQRLQLEKESLSTQLNLSKMAESWDQRSSSSLSAAQESPPSGLGSHSGMMGGNDEEDKKLHRKIVDLNAALRKLEDRNKQLVEDKADLERKIRTSTEARNTTPLIEKNKRLVRKIKDLEGSKKKVDERNKALTEENQKLRSLKENMRCRLERENQSLRKVLSKERMHAQRGTNARLGSEAEAAADREEELRKLRVEVQEQFLEIVELKQAALEQERLTKATPDHTPSRLPVPISRPRSSSLTPFSLEEDMGMRSRSGSLDTSILSPLVLSDSEDGPEEDLSEEHLSTRQPGEDTKTRDGKQLPQRQCNKKLVQQNKELEEKCSKLEWMLQDSKDQNELLEFRILELEEQDSVSPVASPSTDDENQKAKTLEGHLLEKDTQLQSLRKEVECQRERIQMMEEEKEQELCRSHKLANEGELALQHQLQLAKMRVSDLERTEAHLRSHIQELEDQLGQLQGDIHLGLAERNQEKEDLEAEIAFLKETFEGLAKERDDVVERLRSLEGRQEALLEEEEKLQKKLKKKEQAEANFKKHIEDLSTQLSGIQEVKPQLDRGSDTNESNNKATMETSQDVNALQQRVQQLELEKEYLEAKLRDVEELVLISDFANEESLREKIAELEQSNKLLSRQLKQSQASDVDSREVVEKVAADARDREKALQSSIQELQHSEQSLLDRVSQLEEQDNTWSTKVESLQDRIHDLEELRLQLKGKLDEAEERIEELQVAEKFARDELSASHGASSFLGESLGLIGELASLAQEEYVEDEEEDADQRGADQEPNKDDHIAELEKSETELMEKVQALEQANAELGDLCQDLRSQAFECAEENESLKQKIQELEELQTQIPEMVRVLEEAEEEKITLKEIVKQLEADIGNQAHEGSSKSLRVDSNDVEKKENTKELQHELGAVKEENLDLTERPADEHRKLHELERGNEQLEEQLQARNDQSHVVTTGRHDSVEELHRELMQSKSEKAQLEEQLQTECKELKSVIDDLQASKESLQQQLDSTEYELTRLEELSSELHAELEHRIEDLEREKEELEKRLGEACSSLPDSENFQQEQKRFEEENQMLILKLASAEEMCGKLQEQVNLIEKELQGQKSELKVARKDSMRKSLECDDSTRELADIKKRLKELEDVESQFFDQTVVLAKVERENENMKKQMEEAQDKASSLSGQLDEKSQELNELRETMKELEEAKETLQDKFDVEAELLEESSEELQLVQNELQTAKEELLLRREKQEKAGERVHELERQLSRLGELETENQKLQSASSALTVVGVGGHPDSKESLKQRVTDLTERERELQQKITEMEERQLAYEETVAQADLVVSETHQKLSEQNELLETKEQELQDVRSQLEYNKNETSHKLQLLEDTSHELDRKNQQLEIGEEKLKGLMNSLKVYEEKCQLQEEKLHELEKEEMKLIAKLESLQKSDQSVGKDTLKSGIETTTVGTQEVASAPKSSMDPILLVEKIRAMTENEKALQESIEEFQDRQAAFEETLAQADIILTETNQKLQEKTELYEIQESALFELRENVARLKEENVTLEANVTAAVDLETKSQQLEETFQELKVKNDKIRKLTGDLEMLTQDLESSQNSCKDLENRLQEIEQSENERKTSALEQQSVASLQKRIVDMTAHEEALQQRISELEERQAAFEETLAQADVIMTERESGLREQISELQSSHSDLQEKLRRVSEAEKQGLTSLSSDEDDDKNTQYLSAFSPDAKTDDLEVQRKVSRLEGDIERLKYSERELQQVVKNYKTMEESLKSVNGDLQEQLNLARDKIKQLENALKVQGPDNDLQAQLEELKAGVVMHEETNQRLKEEIKILKETISDLQDQLLQSPYQQISEDGFLKSGASVDEDELVRPQIVIAEEAQVPTEAGLTQLSPQATLDPKDTIKRLEQEIYEAKDQLKEAKAAEDSLKATVADREVAFERLEKANKSLQDDMDITTSRIEELEQQLNQISHSNNDSIPVGSEVQSEQHVQELEEKIKDLRKKLKASEMENSELQCGFELSAQNRVKASKEPEHSEQLKVQELEKSIEWFKQEMASANSERVKTTNRLTEIVQYNREIKKDLRELEEAEKILKMDNGRLKREKDVLNKKLSTLGISGEDLLKEMISQEKEDDKKQDRKPKVKFGNEQSSSIINKGSQTGALTYIPNECLLATVLIEEFEMTLKEFLEALPQGCSPTDPVLLREGKNFFVEFNKLFIGKCRKPRARLLRGLSRKLPEVKPHPQGVKRKPIYPSLLGEECSKTEAGSGAQSNLRPLEAASPTTKRRMLDEFVAALRDLPWKAPPDVDWNNANIWYPDDERDVDEDSIDAAEGRQLEAVDIKCEKQLSVESEMSPPAPPESLPPDMPAAHKRTSSMSSDSLAGDPPPLLGDSPPRCVIRNDSLEVEDKDDDKDGFNGPPPPLPASSPPWKPDSSSPSSGQQRSFISGFRRESSENHSETDSLDLPPPLPKLSPPGKPNADSLQSNHDKWRSSLPSYSNGPDSPHPLTRKSQNHTVSTDLDSDASSTDTLMEPEAYQQDLAKGCDSSPKRDHRDDPLRATAPHRPASFDSGLDTVSSITEQEVEAITAASVFVGPDHSLRLPRAPVASEGVGNSLAKPATPMWLKQMMDWQTAEKEKEETDLGRLKTSIDTMEKQLQEKEELVKELRQSEENLRKKLQDHGDLRPLKLQLQTKEIDLQDKERQVALLKSEVKQKEREIHSLKTKSESEELHQPAINKNLLMSKAAEIGRLKLKLERSQESLKEKEEELKNREEEEARMKEEMDKRESELSSKEKALKKESEKLRNLQTASEEQQQLSGRSADDVDAVQPCDTSSHDRSPDSRPQDTTARELHLANILDVLTRENKELRGRVQRLASMEDRWVELQQQLADSRHGNQDQEALERKLHMAEEMLREKTSEELRLGEDNAALEDRIRHLEEQRRRRDGIEADYRRIKEQFDDMEHKKNEAEISVAPLKAKISYLLRKCKERDAIIQRLAAELEQFRPDRNEQLVSDISDLTAVSLPDDEFSEPLAGRGRDVRDLASRTSKDHQVRGGEARQWQVNKFSKSMNDIRVDDLSDDDELGRLSPTRGHLGLDPLSGSLDNLGLGGEGISLRELMRRTAGSRARSHLTPSRGADDLEVDVLRSALRASPTKTTPARRLGRDAHSSSVARTATSLQSNRLSHKTNDTSRDGGLLHSPHRGSPSHTHQQELMDPCNPSLSVKSPIYSSQQQEDIRQPYLLGSKNGDMDSFSPSANGVHSSPKVFSGHTSASSNLNNSTPFTSVPSPVIGLRLQSQPEGHQTTAAPLGQAFAASSAVHPGNLKFANGHSIATPKTAIAHNGSAFGLLTGGITSSDTLAANSGTVGGTTGRHPVLLDSRMQSRTQALPHTGPGSAMQHEVQQNPISNVEGVQTEKDVQVKFSHSAPNSQPVNSASNTVGSAGVHDAIVGQAGHLANGDGHPVNGDAKNAQSVAGVPSEIRVIPNRYSFHASLSGTGMQAPSSGTPGLIHPNSSRHEVDALAMHPGQSTLHSGTETSSQPSTLSTQQLAARGGMSLPRRVGSTLHLQPGVGSSGLHTHPMSTKIQVPLTLSDQQKSVTSQLQPGLSTSDVQAVVDSSTLHVHAMPTAAQLPSTLSSQQINGASVTSHGQLRVSALNIQPEVGSPTLHAGIKGPVANSFTEGASRTPQHHVVSTAAVHPGNIPSGFVSHGSARGSRHGANPLPHQSRVPSAHSIQQQGPDSSVPKVTAESHNGHMASLPGSQHPPLVPMRGSGHMIPPVSTASAHAPLVESNNISAQTQVASALLHPSQHATLFNSTAPLKQLGTPLHHQNVLQGIDEPDQPPLNLGAVMPLVNGQGGQHLPYHGVGRTHHVQGTLQSPHSLSVSKVVGRHGVILTWHPPDLDDLGQNNGLEIVGYKIFVDGHQKQLVTNAYLTKALVEGVNLCTVQSFGIQTVSATGQASPIITVGFEDPGVLSSSLSDSVRTMSSVGRGAVTSDGSSVISEELQERLFMAVYSYNPAEHSPNHYPTYELAFEEGDIITVYGTIRSDGFYQGKVRRKRGLVPSNFIEEISMSRSHLSKKKHGHSKSHRNGIGDTHGHQDADKRGTTERGRTPNKLPSKSREEHKRHGSSNVSRI</sequence>
<feature type="compositionally biased region" description="Pro residues" evidence="4">
    <location>
        <begin position="2647"/>
        <end position="2660"/>
    </location>
</feature>
<dbReference type="Pfam" id="PF07653">
    <property type="entry name" value="SH3_2"/>
    <property type="match status" value="1"/>
</dbReference>
<dbReference type="Gene3D" id="1.10.287.1490">
    <property type="match status" value="1"/>
</dbReference>
<keyword evidence="1 2" id="KW-0728">SH3 domain</keyword>
<dbReference type="PROSITE" id="PS50853">
    <property type="entry name" value="FN3"/>
    <property type="match status" value="1"/>
</dbReference>
<accession>A0A8B8A1H9</accession>
<evidence type="ECO:0000313" key="7">
    <source>
        <dbReference type="Proteomes" id="UP000694845"/>
    </source>
</evidence>
<dbReference type="PANTHER" id="PTHR18935">
    <property type="entry name" value="GOLGIN SUBFAMILY A MEMBER 4-LIKE ISOFORM X1"/>
    <property type="match status" value="1"/>
</dbReference>
<feature type="region of interest" description="Disordered" evidence="4">
    <location>
        <begin position="461"/>
        <end position="550"/>
    </location>
</feature>
<feature type="region of interest" description="Disordered" evidence="4">
    <location>
        <begin position="1"/>
        <end position="24"/>
    </location>
</feature>
<feature type="region of interest" description="Disordered" evidence="4">
    <location>
        <begin position="2361"/>
        <end position="2382"/>
    </location>
</feature>
<feature type="compositionally biased region" description="Basic and acidic residues" evidence="4">
    <location>
        <begin position="1012"/>
        <end position="1024"/>
    </location>
</feature>
<feature type="domain" description="Fibronectin type-III" evidence="6">
    <location>
        <begin position="4103"/>
        <end position="4196"/>
    </location>
</feature>
<dbReference type="Pfam" id="PF25523">
    <property type="entry name" value="Ig_RIMBP2"/>
    <property type="match status" value="1"/>
</dbReference>
<feature type="coiled-coil region" evidence="3">
    <location>
        <begin position="619"/>
        <end position="784"/>
    </location>
</feature>
<protein>
    <submittedName>
        <fullName evidence="8 9">Uncharacterized protein LOC110990487 isoform X1</fullName>
    </submittedName>
</protein>
<evidence type="ECO:0000259" key="6">
    <source>
        <dbReference type="PROSITE" id="PS50853"/>
    </source>
</evidence>
<dbReference type="Proteomes" id="UP000694845">
    <property type="component" value="Unplaced"/>
</dbReference>
<feature type="compositionally biased region" description="Polar residues" evidence="4">
    <location>
        <begin position="500"/>
        <end position="509"/>
    </location>
</feature>
<feature type="compositionally biased region" description="Basic and acidic residues" evidence="4">
    <location>
        <begin position="2982"/>
        <end position="3033"/>
    </location>
</feature>
<feature type="region of interest" description="Disordered" evidence="4">
    <location>
        <begin position="2577"/>
        <end position="2804"/>
    </location>
</feature>
<feature type="region of interest" description="Disordered" evidence="4">
    <location>
        <begin position="2982"/>
        <end position="3078"/>
    </location>
</feature>
<feature type="coiled-coil region" evidence="3">
    <location>
        <begin position="553"/>
        <end position="594"/>
    </location>
</feature>
<feature type="compositionally biased region" description="Polar residues" evidence="4">
    <location>
        <begin position="3446"/>
        <end position="3460"/>
    </location>
</feature>
<name>A0A8B8A1H9_ACAPL</name>
<feature type="compositionally biased region" description="Pro residues" evidence="4">
    <location>
        <begin position="2694"/>
        <end position="2706"/>
    </location>
</feature>
<feature type="coiled-coil region" evidence="3">
    <location>
        <begin position="2009"/>
        <end position="2077"/>
    </location>
</feature>
<feature type="region of interest" description="Disordered" evidence="4">
    <location>
        <begin position="789"/>
        <end position="816"/>
    </location>
</feature>
<dbReference type="OrthoDB" id="4158657at2759"/>
<dbReference type="GO" id="GO:0019900">
    <property type="term" value="F:kinase binding"/>
    <property type="evidence" value="ECO:0007669"/>
    <property type="project" value="InterPro"/>
</dbReference>
<feature type="domain" description="SH3" evidence="5">
    <location>
        <begin position="4230"/>
        <end position="4297"/>
    </location>
</feature>
<dbReference type="SUPFAM" id="SSF50044">
    <property type="entry name" value="SH3-domain"/>
    <property type="match status" value="1"/>
</dbReference>
<feature type="region of interest" description="Disordered" evidence="4">
    <location>
        <begin position="267"/>
        <end position="300"/>
    </location>
</feature>
<feature type="compositionally biased region" description="Polar residues" evidence="4">
    <location>
        <begin position="3034"/>
        <end position="3047"/>
    </location>
</feature>
<feature type="compositionally biased region" description="Low complexity" evidence="4">
    <location>
        <begin position="2607"/>
        <end position="2624"/>
    </location>
</feature>
<evidence type="ECO:0000256" key="4">
    <source>
        <dbReference type="SAM" id="MobiDB-lite"/>
    </source>
</evidence>
<feature type="compositionally biased region" description="Polar residues" evidence="4">
    <location>
        <begin position="3395"/>
        <end position="3409"/>
    </location>
</feature>
<proteinExistence type="predicted"/>
<feature type="compositionally biased region" description="Polar residues" evidence="4">
    <location>
        <begin position="801"/>
        <end position="816"/>
    </location>
</feature>
<dbReference type="InterPro" id="IPR003961">
    <property type="entry name" value="FN3_dom"/>
</dbReference>
<reference evidence="8 9" key="1">
    <citation type="submission" date="2025-04" db="UniProtKB">
        <authorList>
            <consortium name="RefSeq"/>
        </authorList>
    </citation>
    <scope>IDENTIFICATION</scope>
</reference>
<dbReference type="KEGG" id="aplc:110990487"/>
<feature type="coiled-coil region" evidence="3">
    <location>
        <begin position="2137"/>
        <end position="2335"/>
    </location>
</feature>
<feature type="compositionally biased region" description="Basic and acidic residues" evidence="4">
    <location>
        <begin position="527"/>
        <end position="545"/>
    </location>
</feature>
<feature type="coiled-coil region" evidence="3">
    <location>
        <begin position="161"/>
        <end position="238"/>
    </location>
</feature>
<feature type="region of interest" description="Disordered" evidence="4">
    <location>
        <begin position="2940"/>
        <end position="2962"/>
    </location>
</feature>
<feature type="compositionally biased region" description="Low complexity" evidence="4">
    <location>
        <begin position="271"/>
        <end position="293"/>
    </location>
</feature>
<evidence type="ECO:0000313" key="8">
    <source>
        <dbReference type="RefSeq" id="XP_022111210.1"/>
    </source>
</evidence>
<feature type="compositionally biased region" description="Basic and acidic residues" evidence="4">
    <location>
        <begin position="1924"/>
        <end position="1937"/>
    </location>
</feature>